<dbReference type="AlphaFoldDB" id="A0A814PYF7"/>
<evidence type="ECO:0000259" key="6">
    <source>
        <dbReference type="PROSITE" id="PS50262"/>
    </source>
</evidence>
<dbReference type="Proteomes" id="UP000663860">
    <property type="component" value="Unassembled WGS sequence"/>
</dbReference>
<dbReference type="SUPFAM" id="SSF81321">
    <property type="entry name" value="Family A G protein-coupled receptor-like"/>
    <property type="match status" value="1"/>
</dbReference>
<feature type="transmembrane region" description="Helical" evidence="5">
    <location>
        <begin position="135"/>
        <end position="160"/>
    </location>
</feature>
<keyword evidence="4 5" id="KW-0472">Membrane</keyword>
<feature type="domain" description="G-protein coupled receptors family 1 profile" evidence="6">
    <location>
        <begin position="33"/>
        <end position="303"/>
    </location>
</feature>
<comment type="subcellular location">
    <subcellularLocation>
        <location evidence="1">Membrane</location>
    </subcellularLocation>
</comment>
<dbReference type="Gene3D" id="1.20.1070.10">
    <property type="entry name" value="Rhodopsin 7-helix transmembrane proteins"/>
    <property type="match status" value="1"/>
</dbReference>
<gene>
    <name evidence="7" type="ORF">IZO911_LOCUS23684</name>
</gene>
<feature type="transmembrane region" description="Helical" evidence="5">
    <location>
        <begin position="180"/>
        <end position="204"/>
    </location>
</feature>
<feature type="transmembrane region" description="Helical" evidence="5">
    <location>
        <begin position="284"/>
        <end position="306"/>
    </location>
</feature>
<dbReference type="PROSITE" id="PS50262">
    <property type="entry name" value="G_PROTEIN_RECEP_F1_2"/>
    <property type="match status" value="1"/>
</dbReference>
<accession>A0A814PYF7</accession>
<evidence type="ECO:0000256" key="3">
    <source>
        <dbReference type="ARBA" id="ARBA00022989"/>
    </source>
</evidence>
<keyword evidence="3 5" id="KW-1133">Transmembrane helix</keyword>
<feature type="transmembrane region" description="Helical" evidence="5">
    <location>
        <begin position="93"/>
        <end position="114"/>
    </location>
</feature>
<feature type="transmembrane region" description="Helical" evidence="5">
    <location>
        <begin position="62"/>
        <end position="81"/>
    </location>
</feature>
<organism evidence="7 8">
    <name type="scientific">Adineta steineri</name>
    <dbReference type="NCBI Taxonomy" id="433720"/>
    <lineage>
        <taxon>Eukaryota</taxon>
        <taxon>Metazoa</taxon>
        <taxon>Spiralia</taxon>
        <taxon>Gnathifera</taxon>
        <taxon>Rotifera</taxon>
        <taxon>Eurotatoria</taxon>
        <taxon>Bdelloidea</taxon>
        <taxon>Adinetida</taxon>
        <taxon>Adinetidae</taxon>
        <taxon>Adineta</taxon>
    </lineage>
</organism>
<evidence type="ECO:0000313" key="8">
    <source>
        <dbReference type="Proteomes" id="UP000663860"/>
    </source>
</evidence>
<feature type="transmembrane region" description="Helical" evidence="5">
    <location>
        <begin position="243"/>
        <end position="264"/>
    </location>
</feature>
<comment type="caution">
    <text evidence="7">The sequence shown here is derived from an EMBL/GenBank/DDBJ whole genome shotgun (WGS) entry which is preliminary data.</text>
</comment>
<reference evidence="7" key="1">
    <citation type="submission" date="2021-02" db="EMBL/GenBank/DDBJ databases">
        <authorList>
            <person name="Nowell W R."/>
        </authorList>
    </citation>
    <scope>NUCLEOTIDE SEQUENCE</scope>
</reference>
<evidence type="ECO:0000256" key="2">
    <source>
        <dbReference type="ARBA" id="ARBA00022692"/>
    </source>
</evidence>
<protein>
    <recommendedName>
        <fullName evidence="6">G-protein coupled receptors family 1 profile domain-containing protein</fullName>
    </recommendedName>
</protein>
<evidence type="ECO:0000256" key="1">
    <source>
        <dbReference type="ARBA" id="ARBA00004370"/>
    </source>
</evidence>
<name>A0A814PYF7_9BILA</name>
<sequence>MSSESSFIASLSIAQISLYKYGGPILMALGIVSCTLSLNVFTKKNLRKNSCSIYLIAYNTSNLLLIFTSILVTTLATGYFIDPGSYNLIICRIRYYTMYLFDVLGPSYLLLASIDRILLTSSNARTRQRSTCRSAYICIIIMTLFWVLVNSHALIFTNILQLAPNVVLCYFQPGIYLTLVSYYSLIIKGILFPLLMLGTGFWTVRNVRNVSRIKPAPALTTTGATAIRSTLSIRSKDRQLIKILLIDTAVYIIFSIMVSVALMYQQINQYQPQTYAQTVIQNFLLIVGVFTTYIPACIGFYTNLLVSKTFRHEAKNALTYLQKTPYDDQCALRIYARCDEVMSMVMKELNLTIPQYTDLKLWADTQWMTDFEQNWPFRTAGDTDWFSGAI</sequence>
<evidence type="ECO:0000256" key="5">
    <source>
        <dbReference type="SAM" id="Phobius"/>
    </source>
</evidence>
<feature type="transmembrane region" description="Helical" evidence="5">
    <location>
        <begin position="21"/>
        <end position="41"/>
    </location>
</feature>
<evidence type="ECO:0000313" key="7">
    <source>
        <dbReference type="EMBL" id="CAF1112708.1"/>
    </source>
</evidence>
<dbReference type="EMBL" id="CAJNOE010000276">
    <property type="protein sequence ID" value="CAF1112708.1"/>
    <property type="molecule type" value="Genomic_DNA"/>
</dbReference>
<evidence type="ECO:0000256" key="4">
    <source>
        <dbReference type="ARBA" id="ARBA00023136"/>
    </source>
</evidence>
<dbReference type="InterPro" id="IPR017452">
    <property type="entry name" value="GPCR_Rhodpsn_7TM"/>
</dbReference>
<keyword evidence="2 5" id="KW-0812">Transmembrane</keyword>
<dbReference type="GO" id="GO:0016020">
    <property type="term" value="C:membrane"/>
    <property type="evidence" value="ECO:0007669"/>
    <property type="project" value="UniProtKB-SubCell"/>
</dbReference>
<proteinExistence type="predicted"/>